<evidence type="ECO:0000256" key="6">
    <source>
        <dbReference type="ARBA" id="ARBA00023054"/>
    </source>
</evidence>
<feature type="transmembrane region" description="Helical" evidence="9">
    <location>
        <begin position="194"/>
        <end position="215"/>
    </location>
</feature>
<keyword evidence="4" id="KW-0653">Protein transport</keyword>
<evidence type="ECO:0000313" key="12">
    <source>
        <dbReference type="Proteomes" id="UP001648503"/>
    </source>
</evidence>
<accession>A0ABQ8F6U5</accession>
<comment type="caution">
    <text evidence="11">The sequence shown here is derived from an EMBL/GenBank/DDBJ whole genome shotgun (WGS) entry which is preliminary data.</text>
</comment>
<evidence type="ECO:0000256" key="8">
    <source>
        <dbReference type="SAM" id="Coils"/>
    </source>
</evidence>
<dbReference type="PANTHER" id="PTHR21230:SF79">
    <property type="entry name" value="T-SNARE COILED-COIL HOMOLOGY DOMAIN-CONTAINING PROTEIN"/>
    <property type="match status" value="1"/>
</dbReference>
<evidence type="ECO:0000256" key="3">
    <source>
        <dbReference type="ARBA" id="ARBA00022692"/>
    </source>
</evidence>
<dbReference type="InterPro" id="IPR007705">
    <property type="entry name" value="Vesicle_trsprt_v-SNARE_N"/>
</dbReference>
<dbReference type="Proteomes" id="UP001648503">
    <property type="component" value="Unassembled WGS sequence"/>
</dbReference>
<dbReference type="Pfam" id="PF05008">
    <property type="entry name" value="V-SNARE"/>
    <property type="match status" value="1"/>
</dbReference>
<dbReference type="SMART" id="SM00397">
    <property type="entry name" value="t_SNARE"/>
    <property type="match status" value="1"/>
</dbReference>
<keyword evidence="6 8" id="KW-0175">Coiled coil</keyword>
<dbReference type="InterPro" id="IPR000727">
    <property type="entry name" value="T_SNARE_dom"/>
</dbReference>
<comment type="subcellular location">
    <subcellularLocation>
        <location evidence="1">Membrane</location>
        <topology evidence="1">Single-pass type IV membrane protein</topology>
    </subcellularLocation>
</comment>
<dbReference type="InterPro" id="IPR044766">
    <property type="entry name" value="NPSN/SNAP25-like_N_SNARE"/>
</dbReference>
<keyword evidence="2" id="KW-0813">Transport</keyword>
<dbReference type="EMBL" id="JAFCIX010000403">
    <property type="protein sequence ID" value="KAH6591589.1"/>
    <property type="molecule type" value="Genomic_DNA"/>
</dbReference>
<feature type="domain" description="T-SNARE coiled-coil homology" evidence="10">
    <location>
        <begin position="123"/>
        <end position="185"/>
    </location>
</feature>
<evidence type="ECO:0000256" key="7">
    <source>
        <dbReference type="ARBA" id="ARBA00023136"/>
    </source>
</evidence>
<sequence>MSSDLEDFDEQITELVASIQKVLEREIPGLKGEERIQKCQYLKNRLARARQVHRSIVVEVRELTGSTQVEWDGKAKQFDERLGKLAQDIEWAETAHGMVDGVGGAKKKHIDDMTAVEMTKQALTLQDKTQESTARTQRILDETIQVGVTVQTELKHQGEKIHQAEEDVERIESNLRRADKQMRIFVRRMGNDKIFMLMILLLVVGIIVAIALTVLKKSCPQPLQGILCSAPAATSV</sequence>
<evidence type="ECO:0000256" key="4">
    <source>
        <dbReference type="ARBA" id="ARBA00022927"/>
    </source>
</evidence>
<protein>
    <recommendedName>
        <fullName evidence="10">t-SNARE coiled-coil homology domain-containing protein</fullName>
    </recommendedName>
</protein>
<dbReference type="PROSITE" id="PS50192">
    <property type="entry name" value="T_SNARE"/>
    <property type="match status" value="1"/>
</dbReference>
<evidence type="ECO:0000256" key="2">
    <source>
        <dbReference type="ARBA" id="ARBA00022448"/>
    </source>
</evidence>
<evidence type="ECO:0000313" key="11">
    <source>
        <dbReference type="EMBL" id="KAH6591589.1"/>
    </source>
</evidence>
<keyword evidence="7 9" id="KW-0472">Membrane</keyword>
<feature type="coiled-coil region" evidence="8">
    <location>
        <begin position="154"/>
        <end position="181"/>
    </location>
</feature>
<evidence type="ECO:0000256" key="1">
    <source>
        <dbReference type="ARBA" id="ARBA00004211"/>
    </source>
</evidence>
<keyword evidence="3 9" id="KW-0812">Transmembrane</keyword>
<dbReference type="SUPFAM" id="SSF58038">
    <property type="entry name" value="SNARE fusion complex"/>
    <property type="match status" value="1"/>
</dbReference>
<proteinExistence type="predicted"/>
<gene>
    <name evidence="11" type="ORF">BASA50_008563</name>
</gene>
<keyword evidence="12" id="KW-1185">Reference proteome</keyword>
<dbReference type="InterPro" id="IPR038407">
    <property type="entry name" value="v-SNARE_N_sf"/>
</dbReference>
<evidence type="ECO:0000256" key="5">
    <source>
        <dbReference type="ARBA" id="ARBA00022989"/>
    </source>
</evidence>
<evidence type="ECO:0000259" key="10">
    <source>
        <dbReference type="PROSITE" id="PS50192"/>
    </source>
</evidence>
<dbReference type="CDD" id="cd15861">
    <property type="entry name" value="SNARE_SNAP25N_23N_29N_SEC9N"/>
    <property type="match status" value="1"/>
</dbReference>
<keyword evidence="5 9" id="KW-1133">Transmembrane helix</keyword>
<name>A0ABQ8F6U5_9FUNG</name>
<dbReference type="PANTHER" id="PTHR21230">
    <property type="entry name" value="VESICLE TRANSPORT V-SNARE PROTEIN VTI1-RELATED"/>
    <property type="match status" value="1"/>
</dbReference>
<reference evidence="11 12" key="1">
    <citation type="submission" date="2021-02" db="EMBL/GenBank/DDBJ databases">
        <title>Variation within the Batrachochytrium salamandrivorans European outbreak.</title>
        <authorList>
            <person name="Kelly M."/>
            <person name="Pasmans F."/>
            <person name="Shea T.P."/>
            <person name="Munoz J.F."/>
            <person name="Carranza S."/>
            <person name="Cuomo C.A."/>
            <person name="Martel A."/>
        </authorList>
    </citation>
    <scope>NUCLEOTIDE SEQUENCE [LARGE SCALE GENOMIC DNA]</scope>
    <source>
        <strain evidence="11 12">AMFP18/2</strain>
    </source>
</reference>
<evidence type="ECO:0000256" key="9">
    <source>
        <dbReference type="SAM" id="Phobius"/>
    </source>
</evidence>
<dbReference type="Gene3D" id="1.20.5.110">
    <property type="match status" value="1"/>
</dbReference>
<dbReference type="Gene3D" id="1.20.58.400">
    <property type="entry name" value="t-snare proteins"/>
    <property type="match status" value="1"/>
</dbReference>
<organism evidence="11 12">
    <name type="scientific">Batrachochytrium salamandrivorans</name>
    <dbReference type="NCBI Taxonomy" id="1357716"/>
    <lineage>
        <taxon>Eukaryota</taxon>
        <taxon>Fungi</taxon>
        <taxon>Fungi incertae sedis</taxon>
        <taxon>Chytridiomycota</taxon>
        <taxon>Chytridiomycota incertae sedis</taxon>
        <taxon>Chytridiomycetes</taxon>
        <taxon>Rhizophydiales</taxon>
        <taxon>Rhizophydiales incertae sedis</taxon>
        <taxon>Batrachochytrium</taxon>
    </lineage>
</organism>